<evidence type="ECO:0000256" key="2">
    <source>
        <dbReference type="SAM" id="MobiDB-lite"/>
    </source>
</evidence>
<name>A0AAE3QGC7_9HYPH</name>
<dbReference type="EMBL" id="JALDYZ010000008">
    <property type="protein sequence ID" value="MDI7923408.1"/>
    <property type="molecule type" value="Genomic_DNA"/>
</dbReference>
<reference evidence="3" key="1">
    <citation type="submission" date="2022-03" db="EMBL/GenBank/DDBJ databases">
        <title>Fererhizobium litorale gen. nov., sp. nov., isolated from sandy sediments of the Sea of Japan seashore.</title>
        <authorList>
            <person name="Romanenko L."/>
            <person name="Kurilenko V."/>
            <person name="Otstavnykh N."/>
            <person name="Svetashev V."/>
            <person name="Tekutyeva L."/>
            <person name="Isaeva M."/>
            <person name="Mikhailov V."/>
        </authorList>
    </citation>
    <scope>NUCLEOTIDE SEQUENCE</scope>
    <source>
        <strain evidence="3">KMM 9576</strain>
    </source>
</reference>
<gene>
    <name evidence="3" type="ORF">MRS75_15095</name>
</gene>
<dbReference type="Proteomes" id="UP001161580">
    <property type="component" value="Unassembled WGS sequence"/>
</dbReference>
<accession>A0AAE3QGC7</accession>
<protein>
    <submittedName>
        <fullName evidence="3">Phage tail protein</fullName>
    </submittedName>
</protein>
<proteinExistence type="predicted"/>
<evidence type="ECO:0000256" key="1">
    <source>
        <dbReference type="SAM" id="Coils"/>
    </source>
</evidence>
<dbReference type="RefSeq" id="WP_311794472.1">
    <property type="nucleotide sequence ID" value="NZ_JALDYZ010000008.1"/>
</dbReference>
<dbReference type="AlphaFoldDB" id="A0AAE3QGC7"/>
<sequence length="735" mass="77691">MAEKTDDLIISISTDLATVRRSLKRLESDIASTSGNVQKQFDTLGKGIDKSMSTALQARITEMVGVGKAAAKEWNGVLSDQGKELDRLRAKYSPLYAAVSNYRSSIASIKQAYAVGALSSNEYAAAMSRERQAALASIAAIKGRNAALADAPNVRGGAGAFNTSNLAAQGFDVAATAGSMPWYTVALQQGPQVAQVFNDIRASGQRIGPAVAGAFLQLVNPISLVTIGVIGATAAAASYFSGVVAGGDKSAKVLKEQAELVRQVVTEWGSAVPALQKYSEELERAKKASDLKAGAEIVNANTLEGTRAAIEAARLEFDELTNKLRSAGEDDEIILRLQAAFQEFTQAANDGSLEVENVERVQNALAAAINSTGLPAATDFRDMLEKMAASALLAAGNVQKLNAQTGAATTALFPSQGAYPNVERSANGRIQGDTLPEYGPLPESRPSTEGMYENGSWTKPSSGRKRGDDLAREIEQIKERTSVLQSMTAVQAGINPLIDDYGFAVEKARARQELLNAAQSAGKTVTPELAAQIETLSTAYATATVEAEKLGESQDKIRQRAEDMRNFQQDLTRGIVDGFLEGKKAADVFADALGAIGDKLLDLAFDSAFDSKTGFLSNILGGLFGGATGGKDPWAGLRIPGRATGGPVSAGQPYIVGEKRPELFVPRTSGTIIPRIPEIGAKGGAGGVNVSFAPVYNVQGSGPELDKLREQMARDRAEFEGRVQKIVRNRPNRGW</sequence>
<keyword evidence="1" id="KW-0175">Coiled coil</keyword>
<evidence type="ECO:0000313" key="3">
    <source>
        <dbReference type="EMBL" id="MDI7923408.1"/>
    </source>
</evidence>
<organism evidence="3 4">
    <name type="scientific">Ferirhizobium litorale</name>
    <dbReference type="NCBI Taxonomy" id="2927786"/>
    <lineage>
        <taxon>Bacteria</taxon>
        <taxon>Pseudomonadati</taxon>
        <taxon>Pseudomonadota</taxon>
        <taxon>Alphaproteobacteria</taxon>
        <taxon>Hyphomicrobiales</taxon>
        <taxon>Rhizobiaceae</taxon>
        <taxon>Ferirhizobium</taxon>
    </lineage>
</organism>
<keyword evidence="4" id="KW-1185">Reference proteome</keyword>
<feature type="coiled-coil region" evidence="1">
    <location>
        <begin position="303"/>
        <end position="330"/>
    </location>
</feature>
<comment type="caution">
    <text evidence="3">The sequence shown here is derived from an EMBL/GenBank/DDBJ whole genome shotgun (WGS) entry which is preliminary data.</text>
</comment>
<feature type="region of interest" description="Disordered" evidence="2">
    <location>
        <begin position="429"/>
        <end position="467"/>
    </location>
</feature>
<evidence type="ECO:0000313" key="4">
    <source>
        <dbReference type="Proteomes" id="UP001161580"/>
    </source>
</evidence>